<gene>
    <name evidence="1" type="ORF">Lalb_Chr11g0073371</name>
</gene>
<protein>
    <submittedName>
        <fullName evidence="1">Uncharacterized protein</fullName>
    </submittedName>
</protein>
<evidence type="ECO:0000313" key="1">
    <source>
        <dbReference type="EMBL" id="KAE9604584.1"/>
    </source>
</evidence>
<organism evidence="1 2">
    <name type="scientific">Lupinus albus</name>
    <name type="common">White lupine</name>
    <name type="synonym">Lupinus termis</name>
    <dbReference type="NCBI Taxonomy" id="3870"/>
    <lineage>
        <taxon>Eukaryota</taxon>
        <taxon>Viridiplantae</taxon>
        <taxon>Streptophyta</taxon>
        <taxon>Embryophyta</taxon>
        <taxon>Tracheophyta</taxon>
        <taxon>Spermatophyta</taxon>
        <taxon>Magnoliopsida</taxon>
        <taxon>eudicotyledons</taxon>
        <taxon>Gunneridae</taxon>
        <taxon>Pentapetalae</taxon>
        <taxon>rosids</taxon>
        <taxon>fabids</taxon>
        <taxon>Fabales</taxon>
        <taxon>Fabaceae</taxon>
        <taxon>Papilionoideae</taxon>
        <taxon>50 kb inversion clade</taxon>
        <taxon>genistoids sensu lato</taxon>
        <taxon>core genistoids</taxon>
        <taxon>Genisteae</taxon>
        <taxon>Lupinus</taxon>
    </lineage>
</organism>
<dbReference type="EMBL" id="WOCE01000011">
    <property type="protein sequence ID" value="KAE9604584.1"/>
    <property type="molecule type" value="Genomic_DNA"/>
</dbReference>
<name>A0A6A4PTI9_LUPAL</name>
<dbReference type="AlphaFoldDB" id="A0A6A4PTI9"/>
<sequence>MLEVRHHVFNQNFKALVSWVFSIYKLFYFSPHIQCEILHLNKPTSRYQSRQEYVTIHTSEYNNSIPIIPLGCVGYVDRTTF</sequence>
<keyword evidence="2" id="KW-1185">Reference proteome</keyword>
<accession>A0A6A4PTI9</accession>
<reference evidence="2" key="1">
    <citation type="journal article" date="2020" name="Nat. Commun.">
        <title>Genome sequence of the cluster root forming white lupin.</title>
        <authorList>
            <person name="Hufnagel B."/>
            <person name="Marques A."/>
            <person name="Soriano A."/>
            <person name="Marques L."/>
            <person name="Divol F."/>
            <person name="Doumas P."/>
            <person name="Sallet E."/>
            <person name="Mancinotti D."/>
            <person name="Carrere S."/>
            <person name="Marande W."/>
            <person name="Arribat S."/>
            <person name="Keller J."/>
            <person name="Huneau C."/>
            <person name="Blein T."/>
            <person name="Aime D."/>
            <person name="Laguerre M."/>
            <person name="Taylor J."/>
            <person name="Schubert V."/>
            <person name="Nelson M."/>
            <person name="Geu-Flores F."/>
            <person name="Crespi M."/>
            <person name="Gallardo-Guerrero K."/>
            <person name="Delaux P.-M."/>
            <person name="Salse J."/>
            <person name="Berges H."/>
            <person name="Guyot R."/>
            <person name="Gouzy J."/>
            <person name="Peret B."/>
        </authorList>
    </citation>
    <scope>NUCLEOTIDE SEQUENCE [LARGE SCALE GENOMIC DNA]</scope>
    <source>
        <strain evidence="2">cv. Amiga</strain>
    </source>
</reference>
<evidence type="ECO:0000313" key="2">
    <source>
        <dbReference type="Proteomes" id="UP000447434"/>
    </source>
</evidence>
<dbReference type="Proteomes" id="UP000447434">
    <property type="component" value="Chromosome 11"/>
</dbReference>
<comment type="caution">
    <text evidence="1">The sequence shown here is derived from an EMBL/GenBank/DDBJ whole genome shotgun (WGS) entry which is preliminary data.</text>
</comment>
<proteinExistence type="predicted"/>